<name>A0ACB5TA28_AMBMO</name>
<dbReference type="EMBL" id="BSXS01005380">
    <property type="protein sequence ID" value="GME84284.1"/>
    <property type="molecule type" value="Genomic_DNA"/>
</dbReference>
<evidence type="ECO:0000313" key="2">
    <source>
        <dbReference type="Proteomes" id="UP001165064"/>
    </source>
</evidence>
<dbReference type="Proteomes" id="UP001165064">
    <property type="component" value="Unassembled WGS sequence"/>
</dbReference>
<accession>A0ACB5TA28</accession>
<keyword evidence="2" id="KW-1185">Reference proteome</keyword>
<evidence type="ECO:0000313" key="1">
    <source>
        <dbReference type="EMBL" id="GME84284.1"/>
    </source>
</evidence>
<proteinExistence type="predicted"/>
<gene>
    <name evidence="1" type="ORF">Amon02_000672900</name>
</gene>
<protein>
    <submittedName>
        <fullName evidence="1">Unnamed protein product</fullName>
    </submittedName>
</protein>
<reference evidence="1" key="1">
    <citation type="submission" date="2023-04" db="EMBL/GenBank/DDBJ databases">
        <title>Ambrosiozyma monospora NBRC 10751.</title>
        <authorList>
            <person name="Ichikawa N."/>
            <person name="Sato H."/>
            <person name="Tonouchi N."/>
        </authorList>
    </citation>
    <scope>NUCLEOTIDE SEQUENCE</scope>
    <source>
        <strain evidence="1">NBRC 10751</strain>
    </source>
</reference>
<organism evidence="1 2">
    <name type="scientific">Ambrosiozyma monospora</name>
    <name type="common">Yeast</name>
    <name type="synonym">Endomycopsis monosporus</name>
    <dbReference type="NCBI Taxonomy" id="43982"/>
    <lineage>
        <taxon>Eukaryota</taxon>
        <taxon>Fungi</taxon>
        <taxon>Dikarya</taxon>
        <taxon>Ascomycota</taxon>
        <taxon>Saccharomycotina</taxon>
        <taxon>Pichiomycetes</taxon>
        <taxon>Pichiales</taxon>
        <taxon>Pichiaceae</taxon>
        <taxon>Ambrosiozyma</taxon>
    </lineage>
</organism>
<comment type="caution">
    <text evidence="1">The sequence shown here is derived from an EMBL/GenBank/DDBJ whole genome shotgun (WGS) entry which is preliminary data.</text>
</comment>
<sequence length="495" mass="54670">MEIDVKEVFDLQFSPRGTFLTTWSRPEKLADESGNWADNVRIFKLDFKNKSYGLFDSYLNKAQSGWRPQYTIDESMICKMSNPYQLDFFSTHGGSKLGRPLSQLKTKEFGKIQSFKMSPGKNPSIAVFIPAQKGNQAYIKVYSLSNVKTPTSQKQFFKGESCEFTWNSLGTSILALVSTDVDSTNQSYYGETSLYLLGINGAFDQKITLDKEGPIHDITWSPTSREFAVIYGYMPSQTTFFDARGNSIHSLPPDSRNTIKYSPHGKFILSAGFGNLQGKVDILDRQAKFKKIASFEAPNTSVCKWAPDGRYILTATTSPRLRVDNGVKIWYFDGTLVYVKDFTEMYGVGWRSQPLEDFPPIGLAKEQCVAPHISAVEFLAKKMKLATANADKPAGAYRPPHARRNVAGGNGATLTLAQREAQQLRQGKVIPGFSAKKVIPGAVPMGASGSTDSQSKNKKRRQRNKKKAQGENGAASDDDGSSVRSGSAAPKPLKS</sequence>